<feature type="compositionally biased region" description="Polar residues" evidence="1">
    <location>
        <begin position="1"/>
        <end position="14"/>
    </location>
</feature>
<name>A0A4C1UXH5_EUMVA</name>
<accession>A0A4C1UXH5</accession>
<dbReference type="AlphaFoldDB" id="A0A4C1UXH5"/>
<gene>
    <name evidence="2" type="ORF">EVAR_75903_1</name>
</gene>
<comment type="caution">
    <text evidence="2">The sequence shown here is derived from an EMBL/GenBank/DDBJ whole genome shotgun (WGS) entry which is preliminary data.</text>
</comment>
<evidence type="ECO:0000256" key="1">
    <source>
        <dbReference type="SAM" id="MobiDB-lite"/>
    </source>
</evidence>
<reference evidence="2 3" key="1">
    <citation type="journal article" date="2019" name="Commun. Biol.">
        <title>The bagworm genome reveals a unique fibroin gene that provides high tensile strength.</title>
        <authorList>
            <person name="Kono N."/>
            <person name="Nakamura H."/>
            <person name="Ohtoshi R."/>
            <person name="Tomita M."/>
            <person name="Numata K."/>
            <person name="Arakawa K."/>
        </authorList>
    </citation>
    <scope>NUCLEOTIDE SEQUENCE [LARGE SCALE GENOMIC DNA]</scope>
</reference>
<feature type="region of interest" description="Disordered" evidence="1">
    <location>
        <begin position="1"/>
        <end position="36"/>
    </location>
</feature>
<dbReference type="Proteomes" id="UP000299102">
    <property type="component" value="Unassembled WGS sequence"/>
</dbReference>
<dbReference type="EMBL" id="BGZK01000236">
    <property type="protein sequence ID" value="GBP30682.1"/>
    <property type="molecule type" value="Genomic_DNA"/>
</dbReference>
<keyword evidence="3" id="KW-1185">Reference proteome</keyword>
<proteinExistence type="predicted"/>
<evidence type="ECO:0000313" key="3">
    <source>
        <dbReference type="Proteomes" id="UP000299102"/>
    </source>
</evidence>
<sequence length="73" mass="8179">MCGDNTLPNVSVRNSGREVSGAAGCSAVRDTNPRAQREDEFVAEHRRSKFHANADALSPRRCPSDRRHCTKYY</sequence>
<organism evidence="2 3">
    <name type="scientific">Eumeta variegata</name>
    <name type="common">Bagworm moth</name>
    <name type="synonym">Eumeta japonica</name>
    <dbReference type="NCBI Taxonomy" id="151549"/>
    <lineage>
        <taxon>Eukaryota</taxon>
        <taxon>Metazoa</taxon>
        <taxon>Ecdysozoa</taxon>
        <taxon>Arthropoda</taxon>
        <taxon>Hexapoda</taxon>
        <taxon>Insecta</taxon>
        <taxon>Pterygota</taxon>
        <taxon>Neoptera</taxon>
        <taxon>Endopterygota</taxon>
        <taxon>Lepidoptera</taxon>
        <taxon>Glossata</taxon>
        <taxon>Ditrysia</taxon>
        <taxon>Tineoidea</taxon>
        <taxon>Psychidae</taxon>
        <taxon>Oiketicinae</taxon>
        <taxon>Eumeta</taxon>
    </lineage>
</organism>
<evidence type="ECO:0000313" key="2">
    <source>
        <dbReference type="EMBL" id="GBP30682.1"/>
    </source>
</evidence>
<protein>
    <submittedName>
        <fullName evidence="2">Uncharacterized protein</fullName>
    </submittedName>
</protein>